<reference evidence="3 4" key="1">
    <citation type="submission" date="2015-09" db="EMBL/GenBank/DDBJ databases">
        <title>A metagenomics-based metabolic model of nitrate-dependent anaerobic oxidation of methane by Methanoperedens-like archaea.</title>
        <authorList>
            <person name="Arshad A."/>
            <person name="Speth D.R."/>
            <person name="De Graaf R.M."/>
            <person name="Op Den Camp H.J."/>
            <person name="Jetten M.S."/>
            <person name="Welte C.U."/>
        </authorList>
    </citation>
    <scope>NUCLEOTIDE SEQUENCE [LARGE SCALE GENOMIC DNA]</scope>
</reference>
<dbReference type="CDD" id="cd00130">
    <property type="entry name" value="PAS"/>
    <property type="match status" value="3"/>
</dbReference>
<dbReference type="Pfam" id="PF00989">
    <property type="entry name" value="PAS"/>
    <property type="match status" value="1"/>
</dbReference>
<dbReference type="InterPro" id="IPR000700">
    <property type="entry name" value="PAS-assoc_C"/>
</dbReference>
<protein>
    <submittedName>
        <fullName evidence="3">Sensory transduction histidine kinase</fullName>
    </submittedName>
</protein>
<dbReference type="InterPro" id="IPR001610">
    <property type="entry name" value="PAC"/>
</dbReference>
<proteinExistence type="predicted"/>
<dbReference type="SUPFAM" id="SSF55785">
    <property type="entry name" value="PYP-like sensor domain (PAS domain)"/>
    <property type="match status" value="3"/>
</dbReference>
<dbReference type="AlphaFoldDB" id="A0A0N8KQC6"/>
<gene>
    <name evidence="3" type="ORF">MPEBLZ_03691</name>
</gene>
<dbReference type="EMBL" id="LKCM01000309">
    <property type="protein sequence ID" value="KPQ41762.1"/>
    <property type="molecule type" value="Genomic_DNA"/>
</dbReference>
<keyword evidence="3" id="KW-0808">Transferase</keyword>
<dbReference type="GO" id="GO:0006355">
    <property type="term" value="P:regulation of DNA-templated transcription"/>
    <property type="evidence" value="ECO:0007669"/>
    <property type="project" value="InterPro"/>
</dbReference>
<evidence type="ECO:0000313" key="3">
    <source>
        <dbReference type="EMBL" id="KPQ41762.1"/>
    </source>
</evidence>
<dbReference type="InterPro" id="IPR052155">
    <property type="entry name" value="Biofilm_reg_signaling"/>
</dbReference>
<feature type="domain" description="PAS" evidence="1">
    <location>
        <begin position="257"/>
        <end position="310"/>
    </location>
</feature>
<name>A0A0N8KQC6_9EURY</name>
<feature type="domain" description="PAS" evidence="1">
    <location>
        <begin position="137"/>
        <end position="178"/>
    </location>
</feature>
<dbReference type="SMART" id="SM00091">
    <property type="entry name" value="PAS"/>
    <property type="match status" value="3"/>
</dbReference>
<dbReference type="Gene3D" id="3.30.450.20">
    <property type="entry name" value="PAS domain"/>
    <property type="match status" value="3"/>
</dbReference>
<evidence type="ECO:0000259" key="2">
    <source>
        <dbReference type="PROSITE" id="PS50113"/>
    </source>
</evidence>
<dbReference type="Proteomes" id="UP000050360">
    <property type="component" value="Unassembled WGS sequence"/>
</dbReference>
<dbReference type="SMART" id="SM00086">
    <property type="entry name" value="PAC"/>
    <property type="match status" value="3"/>
</dbReference>
<dbReference type="InterPro" id="IPR000014">
    <property type="entry name" value="PAS"/>
</dbReference>
<dbReference type="PROSITE" id="PS50112">
    <property type="entry name" value="PAS"/>
    <property type="match status" value="3"/>
</dbReference>
<feature type="domain" description="PAS" evidence="1">
    <location>
        <begin position="9"/>
        <end position="79"/>
    </location>
</feature>
<dbReference type="PANTHER" id="PTHR44757:SF2">
    <property type="entry name" value="BIOFILM ARCHITECTURE MAINTENANCE PROTEIN MBAA"/>
    <property type="match status" value="1"/>
</dbReference>
<dbReference type="NCBIfam" id="TIGR00229">
    <property type="entry name" value="sensory_box"/>
    <property type="match status" value="3"/>
</dbReference>
<accession>A0A0N8KQC6</accession>
<feature type="domain" description="PAC" evidence="2">
    <location>
        <begin position="84"/>
        <end position="136"/>
    </location>
</feature>
<feature type="domain" description="PAC" evidence="2">
    <location>
        <begin position="211"/>
        <end position="263"/>
    </location>
</feature>
<dbReference type="InterPro" id="IPR013767">
    <property type="entry name" value="PAS_fold"/>
</dbReference>
<evidence type="ECO:0000259" key="1">
    <source>
        <dbReference type="PROSITE" id="PS50112"/>
    </source>
</evidence>
<organism evidence="3 4">
    <name type="scientific">Candidatus Methanoperedens nitratireducens</name>
    <dbReference type="NCBI Taxonomy" id="1392998"/>
    <lineage>
        <taxon>Archaea</taxon>
        <taxon>Methanobacteriati</taxon>
        <taxon>Methanobacteriota</taxon>
        <taxon>Stenosarchaea group</taxon>
        <taxon>Methanomicrobia</taxon>
        <taxon>Methanosarcinales</taxon>
        <taxon>ANME-2 cluster</taxon>
        <taxon>Candidatus Methanoperedentaceae</taxon>
        <taxon>Candidatus Methanoperedens</taxon>
    </lineage>
</organism>
<sequence length="377" mass="42999">MKDEEKNKAEVMFQGIFNYAPDAIIIVNREGRILQANSQAEKIFGYAGEELIGRSVEILIPQRFRKRHDEHLKKYIEKPWIRHMGSEFNLYGLRKDGSEFPVDIALGYLETEGGIIVLSIVRDITEYKRMEEAIRISEAKYRGIFENAAECIFQTTIDGRILAANPACVRILGYTSTEELIASVTDVRKLYAEPGRRLHLVRLIRADGAVSDFEAMINRKDGSKIWVSINAHVLKDAAGNIVGLEKMVIDITNRKRAEKNFQNLIDGAPDAIIAIDRDFNILLVNTRTEKLFGYTRLELIGNPYNILLPERFREKHTVYCKTYYANPSTKIMALHMNSVAKRMDNSEFPVEINMSPVETDGGIIIVIDIRDISEKKK</sequence>
<evidence type="ECO:0000313" key="4">
    <source>
        <dbReference type="Proteomes" id="UP000050360"/>
    </source>
</evidence>
<dbReference type="InterPro" id="IPR035965">
    <property type="entry name" value="PAS-like_dom_sf"/>
</dbReference>
<dbReference type="Pfam" id="PF13426">
    <property type="entry name" value="PAS_9"/>
    <property type="match status" value="2"/>
</dbReference>
<dbReference type="PANTHER" id="PTHR44757">
    <property type="entry name" value="DIGUANYLATE CYCLASE DGCP"/>
    <property type="match status" value="1"/>
</dbReference>
<dbReference type="PROSITE" id="PS50113">
    <property type="entry name" value="PAC"/>
    <property type="match status" value="2"/>
</dbReference>
<comment type="caution">
    <text evidence="3">The sequence shown here is derived from an EMBL/GenBank/DDBJ whole genome shotgun (WGS) entry which is preliminary data.</text>
</comment>
<keyword evidence="3" id="KW-0418">Kinase</keyword>
<dbReference type="GO" id="GO:0016301">
    <property type="term" value="F:kinase activity"/>
    <property type="evidence" value="ECO:0007669"/>
    <property type="project" value="UniProtKB-KW"/>
</dbReference>